<keyword evidence="2" id="KW-1185">Reference proteome</keyword>
<sequence>MVESETVKLYENLLLVDEDGAIHEMSEEAQRDGEADVDLCLVGKILSGKKAIWGNRNSLYNSGKGKISELVVSGAMSLLSEFQKSKSVLSTQISPGASRSCPDWLAPPPSRLKLNMVVALRKNVKFIGIGAAIRDAKGLVLAARSN</sequence>
<evidence type="ECO:0000313" key="2">
    <source>
        <dbReference type="Proteomes" id="UP000323000"/>
    </source>
</evidence>
<accession>A0A5C7IAP6</accession>
<comment type="caution">
    <text evidence="1">The sequence shown here is derived from an EMBL/GenBank/DDBJ whole genome shotgun (WGS) entry which is preliminary data.</text>
</comment>
<protein>
    <submittedName>
        <fullName evidence="1">Uncharacterized protein</fullName>
    </submittedName>
</protein>
<dbReference type="AlphaFoldDB" id="A0A5C7IAP6"/>
<organism evidence="1 2">
    <name type="scientific">Acer yangbiense</name>
    <dbReference type="NCBI Taxonomy" id="1000413"/>
    <lineage>
        <taxon>Eukaryota</taxon>
        <taxon>Viridiplantae</taxon>
        <taxon>Streptophyta</taxon>
        <taxon>Embryophyta</taxon>
        <taxon>Tracheophyta</taxon>
        <taxon>Spermatophyta</taxon>
        <taxon>Magnoliopsida</taxon>
        <taxon>eudicotyledons</taxon>
        <taxon>Gunneridae</taxon>
        <taxon>Pentapetalae</taxon>
        <taxon>rosids</taxon>
        <taxon>malvids</taxon>
        <taxon>Sapindales</taxon>
        <taxon>Sapindaceae</taxon>
        <taxon>Hippocastanoideae</taxon>
        <taxon>Acereae</taxon>
        <taxon>Acer</taxon>
    </lineage>
</organism>
<evidence type="ECO:0000313" key="1">
    <source>
        <dbReference type="EMBL" id="TXG66315.1"/>
    </source>
</evidence>
<gene>
    <name evidence="1" type="ORF">EZV62_007590</name>
</gene>
<reference evidence="2" key="1">
    <citation type="journal article" date="2019" name="Gigascience">
        <title>De novo genome assembly of the endangered Acer yangbiense, a plant species with extremely small populations endemic to Yunnan Province, China.</title>
        <authorList>
            <person name="Yang J."/>
            <person name="Wariss H.M."/>
            <person name="Tao L."/>
            <person name="Zhang R."/>
            <person name="Yun Q."/>
            <person name="Hollingsworth P."/>
            <person name="Dao Z."/>
            <person name="Luo G."/>
            <person name="Guo H."/>
            <person name="Ma Y."/>
            <person name="Sun W."/>
        </authorList>
    </citation>
    <scope>NUCLEOTIDE SEQUENCE [LARGE SCALE GENOMIC DNA]</scope>
    <source>
        <strain evidence="2">cv. Malutang</strain>
    </source>
</reference>
<proteinExistence type="predicted"/>
<name>A0A5C7IAP6_9ROSI</name>
<dbReference type="Proteomes" id="UP000323000">
    <property type="component" value="Chromosome 3"/>
</dbReference>
<dbReference type="EMBL" id="VAHF01000003">
    <property type="protein sequence ID" value="TXG66315.1"/>
    <property type="molecule type" value="Genomic_DNA"/>
</dbReference>